<protein>
    <recommendedName>
        <fullName evidence="6">Transmembrane protein</fullName>
    </recommendedName>
</protein>
<dbReference type="OMA" id="QMAYVRI"/>
<dbReference type="AlphaFoldDB" id="A0A9Q8L5C9"/>
<feature type="region of interest" description="Disordered" evidence="1">
    <location>
        <begin position="47"/>
        <end position="81"/>
    </location>
</feature>
<feature type="chain" id="PRO_5040125569" description="Transmembrane protein" evidence="3">
    <location>
        <begin position="17"/>
        <end position="347"/>
    </location>
</feature>
<feature type="signal peptide" evidence="3">
    <location>
        <begin position="1"/>
        <end position="16"/>
    </location>
</feature>
<evidence type="ECO:0000256" key="1">
    <source>
        <dbReference type="SAM" id="MobiDB-lite"/>
    </source>
</evidence>
<keyword evidence="5" id="KW-1185">Reference proteome</keyword>
<keyword evidence="2" id="KW-0472">Membrane</keyword>
<dbReference type="EMBL" id="CP090163">
    <property type="protein sequence ID" value="UJO11119.1"/>
    <property type="molecule type" value="Genomic_DNA"/>
</dbReference>
<keyword evidence="2" id="KW-1133">Transmembrane helix</keyword>
<evidence type="ECO:0000313" key="5">
    <source>
        <dbReference type="Proteomes" id="UP000756132"/>
    </source>
</evidence>
<dbReference type="RefSeq" id="XP_047755485.1">
    <property type="nucleotide sequence ID" value="XM_047901227.1"/>
</dbReference>
<keyword evidence="2" id="KW-0812">Transmembrane</keyword>
<dbReference type="OrthoDB" id="4140442at2759"/>
<name>A0A9Q8L5C9_PASFU</name>
<organism evidence="4 5">
    <name type="scientific">Passalora fulva</name>
    <name type="common">Tomato leaf mold</name>
    <name type="synonym">Cladosporium fulvum</name>
    <dbReference type="NCBI Taxonomy" id="5499"/>
    <lineage>
        <taxon>Eukaryota</taxon>
        <taxon>Fungi</taxon>
        <taxon>Dikarya</taxon>
        <taxon>Ascomycota</taxon>
        <taxon>Pezizomycotina</taxon>
        <taxon>Dothideomycetes</taxon>
        <taxon>Dothideomycetidae</taxon>
        <taxon>Mycosphaerellales</taxon>
        <taxon>Mycosphaerellaceae</taxon>
        <taxon>Fulvia</taxon>
    </lineage>
</organism>
<gene>
    <name evidence="4" type="ORF">CLAFUR5_02079</name>
</gene>
<dbReference type="Proteomes" id="UP000756132">
    <property type="component" value="Chromosome 1"/>
</dbReference>
<proteinExistence type="predicted"/>
<dbReference type="GeneID" id="71981957"/>
<reference evidence="4" key="1">
    <citation type="submission" date="2021-12" db="EMBL/GenBank/DDBJ databases">
        <authorList>
            <person name="Zaccaron A."/>
            <person name="Stergiopoulos I."/>
        </authorList>
    </citation>
    <scope>NUCLEOTIDE SEQUENCE</scope>
    <source>
        <strain evidence="4">Race5_Kim</strain>
    </source>
</reference>
<feature type="transmembrane region" description="Helical" evidence="2">
    <location>
        <begin position="149"/>
        <end position="174"/>
    </location>
</feature>
<feature type="compositionally biased region" description="Polar residues" evidence="1">
    <location>
        <begin position="65"/>
        <end position="81"/>
    </location>
</feature>
<accession>A0A9Q8L5C9</accession>
<sequence length="347" mass="37837">MAAHVRLLLRLPPCLRLQALSSGSTQNGVPALRLAKSPCSRTFQSSAKAAQQARSAARKPLRKTSPGQTPQPASPAVSSRSIPVRQSVYGGGPKSMISTIEPQLERVLLYASPDHGAFFAASYILGGFLLLGGYSYAQMFLKDAKDRPVHWFFKSLGAISTLAVVAFGTAFIMAPMKLIKSIAIITQAAGTTPLAASRILRVEVKRNLPFLKPDVLETTPSKIFLDRYVPGTVENIDFQNVPLSQARSLTEEYFTGQQEVRKCGVMASLSAANRSVLNLWPAISREIRRMFLRDQMAYVRIEGNGTFKLDLQNCKLLDGGGPLHKVTIAADGPQPSLSDLINWRKRG</sequence>
<evidence type="ECO:0008006" key="6">
    <source>
        <dbReference type="Google" id="ProtNLM"/>
    </source>
</evidence>
<evidence type="ECO:0000256" key="3">
    <source>
        <dbReference type="SAM" id="SignalP"/>
    </source>
</evidence>
<evidence type="ECO:0000313" key="4">
    <source>
        <dbReference type="EMBL" id="UJO11119.1"/>
    </source>
</evidence>
<evidence type="ECO:0000256" key="2">
    <source>
        <dbReference type="SAM" id="Phobius"/>
    </source>
</evidence>
<dbReference type="KEGG" id="ffu:CLAFUR5_02079"/>
<reference evidence="4" key="2">
    <citation type="journal article" date="2022" name="Microb. Genom.">
        <title>A chromosome-scale genome assembly of the tomato pathogen Cladosporium fulvum reveals a compartmentalized genome architecture and the presence of a dispensable chromosome.</title>
        <authorList>
            <person name="Zaccaron A.Z."/>
            <person name="Chen L.H."/>
            <person name="Samaras A."/>
            <person name="Stergiopoulos I."/>
        </authorList>
    </citation>
    <scope>NUCLEOTIDE SEQUENCE</scope>
    <source>
        <strain evidence="4">Race5_Kim</strain>
    </source>
</reference>
<feature type="transmembrane region" description="Helical" evidence="2">
    <location>
        <begin position="116"/>
        <end position="137"/>
    </location>
</feature>
<keyword evidence="3" id="KW-0732">Signal</keyword>